<proteinExistence type="predicted"/>
<gene>
    <name evidence="1" type="ORF">APZ41_017605</name>
</gene>
<evidence type="ECO:0000313" key="1">
    <source>
        <dbReference type="EMBL" id="ONH81877.1"/>
    </source>
</evidence>
<sequence length="131" mass="13819">MGAVLVGSAVAVAVGKTAETLTDPGRRFHRKGSGHPDAEVFRLCDEWHTAKATGDALYVQVQSLDDERRLQTAIDAATDWLADVEEGLEALPARTLEGVRAKARVVQSTGHGGADLASAIIRDLLAMEGVA</sequence>
<evidence type="ECO:0000313" key="2">
    <source>
        <dbReference type="Proteomes" id="UP000054844"/>
    </source>
</evidence>
<comment type="caution">
    <text evidence="1">The sequence shown here is derived from an EMBL/GenBank/DDBJ whole genome shotgun (WGS) entry which is preliminary data.</text>
</comment>
<name>A0A1S8D209_9PROT</name>
<accession>A0A1S8D209</accession>
<reference evidence="1" key="1">
    <citation type="submission" date="2016-12" db="EMBL/GenBank/DDBJ databases">
        <title>Draft genome sequence of Roseomonas mucosa strain AU37, isolated from a peripheral intravenous catheter.</title>
        <authorList>
            <person name="Choudhury M.A."/>
            <person name="Sidjabat H.E."/>
            <person name="Wailan A.M."/>
            <person name="Zhang L."/>
            <person name="Marsh N.M."/>
            <person name="Rickard C.M."/>
            <person name="Davies M."/>
            <person name="Mcmillan D.J."/>
        </authorList>
    </citation>
    <scope>NUCLEOTIDE SEQUENCE [LARGE SCALE GENOMIC DNA]</scope>
    <source>
        <strain evidence="1">AU37</strain>
    </source>
</reference>
<dbReference type="STRING" id="207340.APZ41_017605"/>
<dbReference type="Proteomes" id="UP000054844">
    <property type="component" value="Unassembled WGS sequence"/>
</dbReference>
<dbReference type="EMBL" id="LLWF02000085">
    <property type="protein sequence ID" value="ONH81877.1"/>
    <property type="molecule type" value="Genomic_DNA"/>
</dbReference>
<dbReference type="AlphaFoldDB" id="A0A1S8D209"/>
<keyword evidence="2" id="KW-1185">Reference proteome</keyword>
<protein>
    <submittedName>
        <fullName evidence="1">Uncharacterized protein</fullName>
    </submittedName>
</protein>
<organism evidence="1 2">
    <name type="scientific">Roseomonas mucosa</name>
    <dbReference type="NCBI Taxonomy" id="207340"/>
    <lineage>
        <taxon>Bacteria</taxon>
        <taxon>Pseudomonadati</taxon>
        <taxon>Pseudomonadota</taxon>
        <taxon>Alphaproteobacteria</taxon>
        <taxon>Acetobacterales</taxon>
        <taxon>Roseomonadaceae</taxon>
        <taxon>Roseomonas</taxon>
    </lineage>
</organism>